<proteinExistence type="inferred from homology"/>
<evidence type="ECO:0000259" key="3">
    <source>
        <dbReference type="Pfam" id="PF02517"/>
    </source>
</evidence>
<keyword evidence="2" id="KW-1133">Transmembrane helix</keyword>
<dbReference type="AlphaFoldDB" id="G5K4L8"/>
<name>G5K4L8_9STRE</name>
<comment type="caution">
    <text evidence="4">The sequence shown here is derived from an EMBL/GenBank/DDBJ whole genome shotgun (WGS) entry which is preliminary data.</text>
</comment>
<keyword evidence="2" id="KW-0812">Transmembrane</keyword>
<keyword evidence="4" id="KW-0645">Protease</keyword>
<dbReference type="PANTHER" id="PTHR36435:SF1">
    <property type="entry name" value="CAAX AMINO TERMINAL PROTEASE FAMILY PROTEIN"/>
    <property type="match status" value="1"/>
</dbReference>
<evidence type="ECO:0000313" key="5">
    <source>
        <dbReference type="Proteomes" id="UP000003330"/>
    </source>
</evidence>
<feature type="domain" description="CAAX prenyl protease 2/Lysostaphin resistance protein A-like" evidence="3">
    <location>
        <begin position="123"/>
        <end position="212"/>
    </location>
</feature>
<dbReference type="InterPro" id="IPR003675">
    <property type="entry name" value="Rce1/LyrA-like_dom"/>
</dbReference>
<evidence type="ECO:0000313" key="4">
    <source>
        <dbReference type="EMBL" id="EHI69150.1"/>
    </source>
</evidence>
<dbReference type="InterPro" id="IPR052710">
    <property type="entry name" value="CAAX_protease"/>
</dbReference>
<dbReference type="PANTHER" id="PTHR36435">
    <property type="entry name" value="SLR1288 PROTEIN"/>
    <property type="match status" value="1"/>
</dbReference>
<dbReference type="GO" id="GO:0006508">
    <property type="term" value="P:proteolysis"/>
    <property type="evidence" value="ECO:0007669"/>
    <property type="project" value="UniProtKB-KW"/>
</dbReference>
<dbReference type="eggNOG" id="COG1266">
    <property type="taxonomic scope" value="Bacteria"/>
</dbReference>
<dbReference type="EMBL" id="AEUX02000007">
    <property type="protein sequence ID" value="EHI69150.1"/>
    <property type="molecule type" value="Genomic_DNA"/>
</dbReference>
<dbReference type="GO" id="GO:0004175">
    <property type="term" value="F:endopeptidase activity"/>
    <property type="evidence" value="ECO:0007669"/>
    <property type="project" value="UniProtKB-ARBA"/>
</dbReference>
<keyword evidence="5" id="KW-1185">Reference proteome</keyword>
<dbReference type="OrthoDB" id="8607342at2"/>
<feature type="transmembrane region" description="Helical" evidence="2">
    <location>
        <begin position="41"/>
        <end position="61"/>
    </location>
</feature>
<comment type="similarity">
    <text evidence="1">Belongs to the UPF0177 family.</text>
</comment>
<sequence>METTFAKLKSFLVRLKWLAFALVIVIVEQSALLLVKKGQALWQTLLLALLMLVISGVTYWIAKKVNLVGGKTLSQKDSKWLWIGLGTLALFVIKMIGGIILIIEKGPNASTANQTILEEAGLHPLLLLVLVVVLAPIMEEIVFRGLLFGKLFGPKSIIGLFLSSFLFGLFHGPTDIGSWVIYGGMGLMLGFVYYRTEKLSYTMSIHFLNNAIAAIFLLIAMFLKLK</sequence>
<dbReference type="Proteomes" id="UP000003330">
    <property type="component" value="Unassembled WGS sequence"/>
</dbReference>
<protein>
    <submittedName>
        <fullName evidence="4">CAAX amino terminal protease family protein</fullName>
    </submittedName>
</protein>
<feature type="transmembrane region" description="Helical" evidence="2">
    <location>
        <begin position="206"/>
        <end position="223"/>
    </location>
</feature>
<feature type="transmembrane region" description="Helical" evidence="2">
    <location>
        <begin position="176"/>
        <end position="194"/>
    </location>
</feature>
<feature type="transmembrane region" description="Helical" evidence="2">
    <location>
        <begin position="122"/>
        <end position="139"/>
    </location>
</feature>
<reference evidence="4 5" key="1">
    <citation type="journal article" date="2014" name="Int. J. Syst. Evol. Microbiol.">
        <title>Phylogenomics and the dynamic genome evolution of the genus Streptococcus.</title>
        <authorList>
            <consortium name="The Broad Institute Genome Sequencing Platform"/>
            <person name="Richards V.P."/>
            <person name="Palmer S.R."/>
            <person name="Pavinski Bitar P.D."/>
            <person name="Qin X."/>
            <person name="Weinstock G.M."/>
            <person name="Highlander S.K."/>
            <person name="Town C.D."/>
            <person name="Burne R.A."/>
            <person name="Stanhope M.J."/>
        </authorList>
    </citation>
    <scope>NUCLEOTIDE SEQUENCE [LARGE SCALE GENOMIC DNA]</scope>
    <source>
        <strain evidence="4 5">707-05</strain>
    </source>
</reference>
<dbReference type="GO" id="GO:0080120">
    <property type="term" value="P:CAAX-box protein maturation"/>
    <property type="evidence" value="ECO:0007669"/>
    <property type="project" value="UniProtKB-ARBA"/>
</dbReference>
<feature type="transmembrane region" description="Helical" evidence="2">
    <location>
        <begin position="17"/>
        <end position="35"/>
    </location>
</feature>
<evidence type="ECO:0000256" key="2">
    <source>
        <dbReference type="SAM" id="Phobius"/>
    </source>
</evidence>
<dbReference type="Pfam" id="PF02517">
    <property type="entry name" value="Rce1-like"/>
    <property type="match status" value="1"/>
</dbReference>
<dbReference type="RefSeq" id="WP_008090147.1">
    <property type="nucleotide sequence ID" value="NZ_AEUX02000007.1"/>
</dbReference>
<organism evidence="4 5">
    <name type="scientific">Streptococcus ictaluri 707-05</name>
    <dbReference type="NCBI Taxonomy" id="764299"/>
    <lineage>
        <taxon>Bacteria</taxon>
        <taxon>Bacillati</taxon>
        <taxon>Bacillota</taxon>
        <taxon>Bacilli</taxon>
        <taxon>Lactobacillales</taxon>
        <taxon>Streptococcaceae</taxon>
        <taxon>Streptococcus</taxon>
    </lineage>
</organism>
<dbReference type="STRING" id="764299.STRIC_1755"/>
<feature type="transmembrane region" description="Helical" evidence="2">
    <location>
        <begin position="151"/>
        <end position="170"/>
    </location>
</feature>
<keyword evidence="4" id="KW-0378">Hydrolase</keyword>
<feature type="transmembrane region" description="Helical" evidence="2">
    <location>
        <begin position="81"/>
        <end position="102"/>
    </location>
</feature>
<evidence type="ECO:0000256" key="1">
    <source>
        <dbReference type="ARBA" id="ARBA00009067"/>
    </source>
</evidence>
<gene>
    <name evidence="4" type="ORF">STRIC_1755</name>
</gene>
<keyword evidence="2" id="KW-0472">Membrane</keyword>
<accession>G5K4L8</accession>